<reference evidence="11 12" key="2">
    <citation type="journal article" date="2016" name="Genome Announc.">
        <title>Draft Genome Sequence of the N2-Fixing Cyanobacterium Nostoc piscinale CENA21, Isolated from the Brazilian Amazon Floodplain.</title>
        <authorList>
            <person name="Leao T."/>
            <person name="Guimaraes P.I."/>
            <person name="de Melo A.G."/>
            <person name="Ramos R.T."/>
            <person name="Leao P.N."/>
            <person name="Silva A."/>
            <person name="Fiore M.F."/>
            <person name="Schneider M.P."/>
        </authorList>
    </citation>
    <scope>NUCLEOTIDE SEQUENCE [LARGE SCALE GENOMIC DNA]</scope>
    <source>
        <strain evidence="11 12">CENA21</strain>
    </source>
</reference>
<dbReference type="EMBL" id="CP012036">
    <property type="protein sequence ID" value="ALF51980.1"/>
    <property type="molecule type" value="Genomic_DNA"/>
</dbReference>
<comment type="similarity">
    <text evidence="2">Belongs to the MscS (TC 1.A.23) family.</text>
</comment>
<feature type="domain" description="Mechanosensitive ion channel MscS C-terminal" evidence="9">
    <location>
        <begin position="437"/>
        <end position="521"/>
    </location>
</feature>
<reference evidence="12" key="1">
    <citation type="submission" date="2015-07" db="EMBL/GenBank/DDBJ databases">
        <title>Genome Of Nitrogen-Fixing Cyanobacterium Nostoc piscinale CENA21 From Solimoes/Amazon River Floodplain Sediments And Comparative Genomics To Uncover Biosynthetic Natural Products Potential.</title>
        <authorList>
            <person name="Leao T.F."/>
            <person name="Leao P.N."/>
            <person name="Guimaraes P.I."/>
            <person name="de Melo A.G.C."/>
            <person name="Ramos R.T.J."/>
            <person name="Silva A."/>
            <person name="Fiore M.F."/>
            <person name="Schneider M.P.C."/>
        </authorList>
    </citation>
    <scope>NUCLEOTIDE SEQUENCE [LARGE SCALE GENOMIC DNA]</scope>
    <source>
        <strain evidence="12">CENA21</strain>
    </source>
</reference>
<dbReference type="PANTHER" id="PTHR30460">
    <property type="entry name" value="MODERATE CONDUCTANCE MECHANOSENSITIVE CHANNEL YBIO"/>
    <property type="match status" value="1"/>
</dbReference>
<feature type="transmembrane region" description="Helical" evidence="7">
    <location>
        <begin position="157"/>
        <end position="177"/>
    </location>
</feature>
<dbReference type="GO" id="GO:0005886">
    <property type="term" value="C:plasma membrane"/>
    <property type="evidence" value="ECO:0007669"/>
    <property type="project" value="UniProtKB-SubCell"/>
</dbReference>
<feature type="domain" description="Mechanosensitive ion channel transmembrane helices 2/3" evidence="10">
    <location>
        <begin position="322"/>
        <end position="360"/>
    </location>
</feature>
<dbReference type="SUPFAM" id="SSF82861">
    <property type="entry name" value="Mechanosensitive channel protein MscS (YggB), transmembrane region"/>
    <property type="match status" value="1"/>
</dbReference>
<evidence type="ECO:0000313" key="11">
    <source>
        <dbReference type="EMBL" id="ALF51980.1"/>
    </source>
</evidence>
<evidence type="ECO:0000256" key="7">
    <source>
        <dbReference type="SAM" id="Phobius"/>
    </source>
</evidence>
<evidence type="ECO:0000256" key="2">
    <source>
        <dbReference type="ARBA" id="ARBA00008017"/>
    </source>
</evidence>
<evidence type="ECO:0000256" key="1">
    <source>
        <dbReference type="ARBA" id="ARBA00004651"/>
    </source>
</evidence>
<dbReference type="Gene3D" id="1.10.287.1260">
    <property type="match status" value="1"/>
</dbReference>
<feature type="transmembrane region" description="Helical" evidence="7">
    <location>
        <begin position="98"/>
        <end position="116"/>
    </location>
</feature>
<evidence type="ECO:0000256" key="6">
    <source>
        <dbReference type="ARBA" id="ARBA00023136"/>
    </source>
</evidence>
<keyword evidence="6 7" id="KW-0472">Membrane</keyword>
<accession>A0A0M5MFY6</accession>
<feature type="transmembrane region" description="Helical" evidence="7">
    <location>
        <begin position="344"/>
        <end position="363"/>
    </location>
</feature>
<dbReference type="RefSeq" id="WP_062287972.1">
    <property type="nucleotide sequence ID" value="NZ_CP012036.1"/>
</dbReference>
<dbReference type="STRING" id="224013.ACX27_02485"/>
<dbReference type="InterPro" id="IPR049278">
    <property type="entry name" value="MS_channel_C"/>
</dbReference>
<sequence>MNIANIAIIIGEVIFVLIIFWLLNWLIGIIFKQLAKVNWLQERTANITFLRRGVSRILMLISVVLCLALVGVNGMIIYRGENVQEFQLNLIRTLPTQFWVNLVTASLKTISLLLLVKFSIPPLSRGIDWVCDYAKKADQIKANDESVEAFFQTFKRIIIHSIWIATAILCANFLYLPAIVTKYLFIALKIYITISVGLLIVKAVATIVDTLDALSLKFSHSNNLLRLYERLRHLIPLFKKCLEYVLYVGIVNLVLPEIEPIAWINAYTPRVVQIIGVFFLSNALIEVAYFLLDEFYLRTTNVNDSQRQKRLTLIPLIRSFAKYFIYFTAGVTILKLIGIDPAPILAGAGIVGIAVGLGAQNLINDVVCGFLILFENYYLVGDYIEAGKMEERSVEGIVEAIELRTTHVRHPDGQLQIIRNGDIGSIINFSKQYIYARVEFSVSYDCNLDHVYRVVEKVGQQLKTEEADVLEPTRVAGIEHFGEDNLLLLTLTKVKPGKHLHIQRVLRKILKDNFNQAEIEICGFAKN</sequence>
<comment type="subcellular location">
    <subcellularLocation>
        <location evidence="1">Cell membrane</location>
        <topology evidence="1">Multi-pass membrane protein</topology>
    </subcellularLocation>
</comment>
<evidence type="ECO:0000256" key="4">
    <source>
        <dbReference type="ARBA" id="ARBA00022692"/>
    </source>
</evidence>
<feature type="transmembrane region" description="Helical" evidence="7">
    <location>
        <begin position="57"/>
        <end position="78"/>
    </location>
</feature>
<dbReference type="Pfam" id="PF00924">
    <property type="entry name" value="MS_channel_2nd"/>
    <property type="match status" value="1"/>
</dbReference>
<dbReference type="InterPro" id="IPR023408">
    <property type="entry name" value="MscS_beta-dom_sf"/>
</dbReference>
<gene>
    <name evidence="11" type="ORF">ACX27_02485</name>
</gene>
<dbReference type="OrthoDB" id="9809206at2"/>
<keyword evidence="5 7" id="KW-1133">Transmembrane helix</keyword>
<feature type="domain" description="Mechanosensitive ion channel MscS" evidence="8">
    <location>
        <begin position="361"/>
        <end position="431"/>
    </location>
</feature>
<dbReference type="AlphaFoldDB" id="A0A0M5MFY6"/>
<dbReference type="PANTHER" id="PTHR30460:SF0">
    <property type="entry name" value="MODERATE CONDUCTANCE MECHANOSENSITIVE CHANNEL YBIO"/>
    <property type="match status" value="1"/>
</dbReference>
<dbReference type="Gene3D" id="2.30.30.60">
    <property type="match status" value="1"/>
</dbReference>
<feature type="transmembrane region" description="Helical" evidence="7">
    <location>
        <begin position="6"/>
        <end position="31"/>
    </location>
</feature>
<evidence type="ECO:0000259" key="8">
    <source>
        <dbReference type="Pfam" id="PF00924"/>
    </source>
</evidence>
<organism evidence="11 12">
    <name type="scientific">Nostoc piscinale CENA21</name>
    <dbReference type="NCBI Taxonomy" id="224013"/>
    <lineage>
        <taxon>Bacteria</taxon>
        <taxon>Bacillati</taxon>
        <taxon>Cyanobacteriota</taxon>
        <taxon>Cyanophyceae</taxon>
        <taxon>Nostocales</taxon>
        <taxon>Nostocaceae</taxon>
        <taxon>Nostoc</taxon>
    </lineage>
</organism>
<dbReference type="SUPFAM" id="SSF82689">
    <property type="entry name" value="Mechanosensitive channel protein MscS (YggB), C-terminal domain"/>
    <property type="match status" value="1"/>
</dbReference>
<dbReference type="Proteomes" id="UP000062645">
    <property type="component" value="Chromosome"/>
</dbReference>
<dbReference type="PATRIC" id="fig|224013.5.peg.596"/>
<dbReference type="GO" id="GO:0008381">
    <property type="term" value="F:mechanosensitive monoatomic ion channel activity"/>
    <property type="evidence" value="ECO:0007669"/>
    <property type="project" value="InterPro"/>
</dbReference>
<dbReference type="SUPFAM" id="SSF50182">
    <property type="entry name" value="Sm-like ribonucleoproteins"/>
    <property type="match status" value="1"/>
</dbReference>
<keyword evidence="12" id="KW-1185">Reference proteome</keyword>
<feature type="transmembrane region" description="Helical" evidence="7">
    <location>
        <begin position="271"/>
        <end position="292"/>
    </location>
</feature>
<keyword evidence="3" id="KW-1003">Cell membrane</keyword>
<keyword evidence="4 7" id="KW-0812">Transmembrane</keyword>
<dbReference type="InterPro" id="IPR049142">
    <property type="entry name" value="MS_channel_1st"/>
</dbReference>
<dbReference type="InterPro" id="IPR010920">
    <property type="entry name" value="LSM_dom_sf"/>
</dbReference>
<dbReference type="InterPro" id="IPR011014">
    <property type="entry name" value="MscS_channel_TM-2"/>
</dbReference>
<dbReference type="Pfam" id="PF21082">
    <property type="entry name" value="MS_channel_3rd"/>
    <property type="match status" value="1"/>
</dbReference>
<dbReference type="InterPro" id="IPR045276">
    <property type="entry name" value="YbiO_bact"/>
</dbReference>
<proteinExistence type="inferred from homology"/>
<dbReference type="Pfam" id="PF21088">
    <property type="entry name" value="MS_channel_1st"/>
    <property type="match status" value="1"/>
</dbReference>
<evidence type="ECO:0000259" key="10">
    <source>
        <dbReference type="Pfam" id="PF21088"/>
    </source>
</evidence>
<evidence type="ECO:0000256" key="3">
    <source>
        <dbReference type="ARBA" id="ARBA00022475"/>
    </source>
</evidence>
<evidence type="ECO:0000313" key="12">
    <source>
        <dbReference type="Proteomes" id="UP000062645"/>
    </source>
</evidence>
<evidence type="ECO:0000259" key="9">
    <source>
        <dbReference type="Pfam" id="PF21082"/>
    </source>
</evidence>
<feature type="transmembrane region" description="Helical" evidence="7">
    <location>
        <begin position="313"/>
        <end position="338"/>
    </location>
</feature>
<name>A0A0M5MFY6_9NOSO</name>
<dbReference type="KEGG" id="npz:ACX27_02485"/>
<protein>
    <submittedName>
        <fullName evidence="11">Mechanosensitive ion channel protein MscS</fullName>
    </submittedName>
</protein>
<dbReference type="InterPro" id="IPR006685">
    <property type="entry name" value="MscS_channel_2nd"/>
</dbReference>
<dbReference type="Gene3D" id="3.30.70.100">
    <property type="match status" value="1"/>
</dbReference>
<feature type="transmembrane region" description="Helical" evidence="7">
    <location>
        <begin position="183"/>
        <end position="208"/>
    </location>
</feature>
<dbReference type="InterPro" id="IPR011066">
    <property type="entry name" value="MscS_channel_C_sf"/>
</dbReference>
<evidence type="ECO:0000256" key="5">
    <source>
        <dbReference type="ARBA" id="ARBA00022989"/>
    </source>
</evidence>